<comment type="caution">
    <text evidence="2">Lacks conserved residue(s) required for the propagation of feature annotation.</text>
</comment>
<proteinExistence type="predicted"/>
<dbReference type="EMBL" id="CALNXI010005112">
    <property type="protein sequence ID" value="CAH3196978.1"/>
    <property type="molecule type" value="Genomic_DNA"/>
</dbReference>
<evidence type="ECO:0000259" key="3">
    <source>
        <dbReference type="PROSITE" id="PS50237"/>
    </source>
</evidence>
<dbReference type="InterPro" id="IPR000569">
    <property type="entry name" value="HECT_dom"/>
</dbReference>
<name>A0ABN8T137_9CNID</name>
<gene>
    <name evidence="4" type="ORF">PEVE_00034113</name>
</gene>
<feature type="domain" description="HECT" evidence="3">
    <location>
        <begin position="199"/>
        <end position="310"/>
    </location>
</feature>
<dbReference type="Gene3D" id="3.90.1750.10">
    <property type="entry name" value="Hect, E3 ligase catalytic domains"/>
    <property type="match status" value="1"/>
</dbReference>
<evidence type="ECO:0000256" key="2">
    <source>
        <dbReference type="PROSITE-ProRule" id="PRU00104"/>
    </source>
</evidence>
<keyword evidence="5" id="KW-1185">Reference proteome</keyword>
<dbReference type="SUPFAM" id="SSF56204">
    <property type="entry name" value="Hect, E3 ligase catalytic domain"/>
    <property type="match status" value="1"/>
</dbReference>
<accession>A0ABN8T137</accession>
<evidence type="ECO:0000313" key="4">
    <source>
        <dbReference type="EMBL" id="CAH3196978.1"/>
    </source>
</evidence>
<organism evidence="4 5">
    <name type="scientific">Porites evermanni</name>
    <dbReference type="NCBI Taxonomy" id="104178"/>
    <lineage>
        <taxon>Eukaryota</taxon>
        <taxon>Metazoa</taxon>
        <taxon>Cnidaria</taxon>
        <taxon>Anthozoa</taxon>
        <taxon>Hexacorallia</taxon>
        <taxon>Scleractinia</taxon>
        <taxon>Fungiina</taxon>
        <taxon>Poritidae</taxon>
        <taxon>Porites</taxon>
    </lineage>
</organism>
<dbReference type="Proteomes" id="UP001159427">
    <property type="component" value="Unassembled WGS sequence"/>
</dbReference>
<evidence type="ECO:0000256" key="1">
    <source>
        <dbReference type="ARBA" id="ARBA00022786"/>
    </source>
</evidence>
<dbReference type="PROSITE" id="PS50237">
    <property type="entry name" value="HECT"/>
    <property type="match status" value="1"/>
</dbReference>
<sequence length="461" mass="51643">MFRFTVMLGVGSDLVEPQLATGQHLNGELLSKKFCPKTIWLVPKEKLSFDDQKEEHVQDNLSALLDEPIYISSTMQAENTCRLESTTGPCFLSPTYLTDALGNLNVIFPAKSELYLAEKLQCSNGDLQQTVLSILHEQDPSDTQDAFELPLCTVREPPDKSLARYQAKMVSHSPRRQLITVQRSSNNIIRDVLKEYKRGSFDIQKVPDVEFIGEEGIDAKGLTREFSHIIMSCLREGKGGIALFEGEMDHLLPVHSAAYVASNYFSYVGKMIAHSVLHSAIGMVGLSRALCTLLITSNMERAMLDITVSDVPDVELRATVEKIQNAQADEDLHLTESELLLLTEAGFANEILTVANKYRACQCLMTHLVFRARREEIDQMRDGMESVSLISFLQISEACWKVVFPASSDVQINAEAFLDRISNASLAGLSSRESETMEWLRKYVREVEDGIKGNYFITVKK</sequence>
<keyword evidence="1 2" id="KW-0833">Ubl conjugation pathway</keyword>
<reference evidence="4 5" key="1">
    <citation type="submission" date="2022-05" db="EMBL/GenBank/DDBJ databases">
        <authorList>
            <consortium name="Genoscope - CEA"/>
            <person name="William W."/>
        </authorList>
    </citation>
    <scope>NUCLEOTIDE SEQUENCE [LARGE SCALE GENOMIC DNA]</scope>
</reference>
<dbReference type="InterPro" id="IPR035983">
    <property type="entry name" value="Hect_E3_ubiquitin_ligase"/>
</dbReference>
<protein>
    <recommendedName>
        <fullName evidence="3">HECT domain-containing protein</fullName>
    </recommendedName>
</protein>
<comment type="caution">
    <text evidence="4">The sequence shown here is derived from an EMBL/GenBank/DDBJ whole genome shotgun (WGS) entry which is preliminary data.</text>
</comment>
<evidence type="ECO:0000313" key="5">
    <source>
        <dbReference type="Proteomes" id="UP001159427"/>
    </source>
</evidence>